<evidence type="ECO:0000256" key="4">
    <source>
        <dbReference type="ARBA" id="ARBA00022806"/>
    </source>
</evidence>
<keyword evidence="4 9" id="KW-0347">Helicase</keyword>
<feature type="region of interest" description="Disordered" evidence="11">
    <location>
        <begin position="550"/>
        <end position="605"/>
    </location>
</feature>
<dbReference type="InterPro" id="IPR014014">
    <property type="entry name" value="RNA_helicase_DEAD_Q_motif"/>
</dbReference>
<evidence type="ECO:0000256" key="7">
    <source>
        <dbReference type="ARBA" id="ARBA00023016"/>
    </source>
</evidence>
<keyword evidence="1 9" id="KW-0963">Cytoplasm</keyword>
<dbReference type="Pfam" id="PF25399">
    <property type="entry name" value="DeaD_dimer"/>
    <property type="match status" value="1"/>
</dbReference>
<evidence type="ECO:0000256" key="11">
    <source>
        <dbReference type="SAM" id="MobiDB-lite"/>
    </source>
</evidence>
<dbReference type="InterPro" id="IPR005580">
    <property type="entry name" value="DbpA/CsdA_RNA-bd_dom"/>
</dbReference>
<feature type="compositionally biased region" description="Basic and acidic residues" evidence="11">
    <location>
        <begin position="559"/>
        <end position="605"/>
    </location>
</feature>
<comment type="similarity">
    <text evidence="9">Belongs to the DEAD box helicase family. DeaD/CsdA subfamily.</text>
</comment>
<gene>
    <name evidence="9" type="primary">deaD</name>
    <name evidence="9" type="synonym">csdA</name>
    <name evidence="15" type="ORF">GV64_22405</name>
</gene>
<evidence type="ECO:0000313" key="15">
    <source>
        <dbReference type="EMBL" id="KEI73097.1"/>
    </source>
</evidence>
<dbReference type="SUPFAM" id="SSF52540">
    <property type="entry name" value="P-loop containing nucleoside triphosphate hydrolases"/>
    <property type="match status" value="1"/>
</dbReference>
<dbReference type="GO" id="GO:0005829">
    <property type="term" value="C:cytosol"/>
    <property type="evidence" value="ECO:0007669"/>
    <property type="project" value="TreeGrafter"/>
</dbReference>
<evidence type="ECO:0000256" key="1">
    <source>
        <dbReference type="ARBA" id="ARBA00022490"/>
    </source>
</evidence>
<dbReference type="InterPro" id="IPR000629">
    <property type="entry name" value="RNA-helicase_DEAD-box_CS"/>
</dbReference>
<dbReference type="InterPro" id="IPR034415">
    <property type="entry name" value="CsdA_RRM"/>
</dbReference>
<dbReference type="STRING" id="305900.GV64_22405"/>
<feature type="domain" description="Helicase ATP-binding" evidence="12">
    <location>
        <begin position="32"/>
        <end position="203"/>
    </location>
</feature>
<dbReference type="EC" id="3.6.4.13" evidence="9"/>
<dbReference type="GO" id="GO:0033592">
    <property type="term" value="F:RNA strand annealing activity"/>
    <property type="evidence" value="ECO:0007669"/>
    <property type="project" value="TreeGrafter"/>
</dbReference>
<dbReference type="EMBL" id="JOJP01000001">
    <property type="protein sequence ID" value="KEI73097.1"/>
    <property type="molecule type" value="Genomic_DNA"/>
</dbReference>
<dbReference type="InterPro" id="IPR028618">
    <property type="entry name" value="DEAD_helicase_DeaD"/>
</dbReference>
<dbReference type="eggNOG" id="COG0513">
    <property type="taxonomic scope" value="Bacteria"/>
</dbReference>
<keyword evidence="3 9" id="KW-0378">Hydrolase</keyword>
<dbReference type="PROSITE" id="PS51194">
    <property type="entry name" value="HELICASE_CTER"/>
    <property type="match status" value="1"/>
</dbReference>
<feature type="short sequence motif" description="Q motif" evidence="10">
    <location>
        <begin position="1"/>
        <end position="29"/>
    </location>
</feature>
<dbReference type="InterPro" id="IPR044742">
    <property type="entry name" value="DEAD/DEAH_RhlB"/>
</dbReference>
<dbReference type="GO" id="GO:0070417">
    <property type="term" value="P:cellular response to cold"/>
    <property type="evidence" value="ECO:0007669"/>
    <property type="project" value="InterPro"/>
</dbReference>
<dbReference type="PROSITE" id="PS51195">
    <property type="entry name" value="Q_MOTIF"/>
    <property type="match status" value="1"/>
</dbReference>
<evidence type="ECO:0000259" key="13">
    <source>
        <dbReference type="PROSITE" id="PS51194"/>
    </source>
</evidence>
<keyword evidence="2 9" id="KW-0547">Nucleotide-binding</keyword>
<evidence type="ECO:0000256" key="10">
    <source>
        <dbReference type="PROSITE-ProRule" id="PRU00552"/>
    </source>
</evidence>
<organism evidence="15 16">
    <name type="scientific">Endozoicomonas elysicola</name>
    <dbReference type="NCBI Taxonomy" id="305900"/>
    <lineage>
        <taxon>Bacteria</taxon>
        <taxon>Pseudomonadati</taxon>
        <taxon>Pseudomonadota</taxon>
        <taxon>Gammaproteobacteria</taxon>
        <taxon>Oceanospirillales</taxon>
        <taxon>Endozoicomonadaceae</taxon>
        <taxon>Endozoicomonas</taxon>
    </lineage>
</organism>
<dbReference type="Gene3D" id="3.30.70.330">
    <property type="match status" value="1"/>
</dbReference>
<evidence type="ECO:0000256" key="6">
    <source>
        <dbReference type="ARBA" id="ARBA00022884"/>
    </source>
</evidence>
<dbReference type="CDD" id="cd18787">
    <property type="entry name" value="SF2_C_DEAD"/>
    <property type="match status" value="1"/>
</dbReference>
<dbReference type="InterPro" id="IPR027417">
    <property type="entry name" value="P-loop_NTPase"/>
</dbReference>
<dbReference type="Pfam" id="PF00271">
    <property type="entry name" value="Helicase_C"/>
    <property type="match status" value="1"/>
</dbReference>
<evidence type="ECO:0000256" key="5">
    <source>
        <dbReference type="ARBA" id="ARBA00022840"/>
    </source>
</evidence>
<keyword evidence="6 9" id="KW-0694">RNA-binding</keyword>
<evidence type="ECO:0000313" key="16">
    <source>
        <dbReference type="Proteomes" id="UP000027997"/>
    </source>
</evidence>
<dbReference type="InterPro" id="IPR057325">
    <property type="entry name" value="DeaD_dimer"/>
</dbReference>
<dbReference type="GO" id="GO:0005840">
    <property type="term" value="C:ribosome"/>
    <property type="evidence" value="ECO:0007669"/>
    <property type="project" value="TreeGrafter"/>
</dbReference>
<dbReference type="GO" id="GO:0005524">
    <property type="term" value="F:ATP binding"/>
    <property type="evidence" value="ECO:0007669"/>
    <property type="project" value="UniProtKB-UniRule"/>
</dbReference>
<keyword evidence="5 9" id="KW-0067">ATP-binding</keyword>
<evidence type="ECO:0000256" key="8">
    <source>
        <dbReference type="ARBA" id="ARBA00047984"/>
    </source>
</evidence>
<dbReference type="PROSITE" id="PS00039">
    <property type="entry name" value="DEAD_ATP_HELICASE"/>
    <property type="match status" value="1"/>
</dbReference>
<dbReference type="InterPro" id="IPR001650">
    <property type="entry name" value="Helicase_C-like"/>
</dbReference>
<dbReference type="HAMAP" id="MF_00964">
    <property type="entry name" value="DEAD_helicase_DeaD"/>
    <property type="match status" value="1"/>
</dbReference>
<dbReference type="SMART" id="SM00490">
    <property type="entry name" value="HELICc"/>
    <property type="match status" value="1"/>
</dbReference>
<feature type="region of interest" description="Disordered" evidence="11">
    <location>
        <begin position="428"/>
        <end position="481"/>
    </location>
</feature>
<proteinExistence type="inferred from homology"/>
<dbReference type="FunFam" id="3.40.50.300:FF:000108">
    <property type="entry name" value="ATP-dependent RNA helicase RhlE"/>
    <property type="match status" value="1"/>
</dbReference>
<keyword evidence="16" id="KW-1185">Reference proteome</keyword>
<feature type="domain" description="Helicase C-terminal" evidence="13">
    <location>
        <begin position="227"/>
        <end position="374"/>
    </location>
</feature>
<evidence type="ECO:0000256" key="3">
    <source>
        <dbReference type="ARBA" id="ARBA00022801"/>
    </source>
</evidence>
<accession>A0A081KG21</accession>
<name>A0A081KG21_9GAMM</name>
<dbReference type="InterPro" id="IPR014001">
    <property type="entry name" value="Helicase_ATP-bd"/>
</dbReference>
<evidence type="ECO:0000259" key="14">
    <source>
        <dbReference type="PROSITE" id="PS51195"/>
    </source>
</evidence>
<comment type="subcellular location">
    <subcellularLocation>
        <location evidence="9">Cytoplasm</location>
    </subcellularLocation>
</comment>
<dbReference type="InterPro" id="IPR050547">
    <property type="entry name" value="DEAD_box_RNA_helicases"/>
</dbReference>
<dbReference type="CDD" id="cd00268">
    <property type="entry name" value="DEADc"/>
    <property type="match status" value="1"/>
</dbReference>
<comment type="caution">
    <text evidence="15">The sequence shown here is derived from an EMBL/GenBank/DDBJ whole genome shotgun (WGS) entry which is preliminary data.</text>
</comment>
<protein>
    <recommendedName>
        <fullName evidence="9">ATP-dependent RNA helicase DeaD</fullName>
        <ecNumber evidence="9">3.6.4.13</ecNumber>
    </recommendedName>
    <alternativeName>
        <fullName evidence="9">Cold-shock DEAD box protein A</fullName>
    </alternativeName>
</protein>
<evidence type="ECO:0000259" key="12">
    <source>
        <dbReference type="PROSITE" id="PS51192"/>
    </source>
</evidence>
<comment type="function">
    <text evidence="9">DEAD-box RNA helicase involved in various cellular processes at low temperature, including ribosome biogenesis, mRNA degradation and translation initiation.</text>
</comment>
<dbReference type="GO" id="GO:0003724">
    <property type="term" value="F:RNA helicase activity"/>
    <property type="evidence" value="ECO:0007669"/>
    <property type="project" value="UniProtKB-UniRule"/>
</dbReference>
<evidence type="ECO:0000256" key="9">
    <source>
        <dbReference type="HAMAP-Rule" id="MF_00964"/>
    </source>
</evidence>
<dbReference type="GO" id="GO:0000027">
    <property type="term" value="P:ribosomal large subunit assembly"/>
    <property type="evidence" value="ECO:0007669"/>
    <property type="project" value="UniProtKB-UniRule"/>
</dbReference>
<dbReference type="Pfam" id="PF03880">
    <property type="entry name" value="DbpA"/>
    <property type="match status" value="1"/>
</dbReference>
<dbReference type="Proteomes" id="UP000027997">
    <property type="component" value="Unassembled WGS sequence"/>
</dbReference>
<dbReference type="PROSITE" id="PS51192">
    <property type="entry name" value="HELICASE_ATP_BIND_1"/>
    <property type="match status" value="1"/>
</dbReference>
<sequence length="605" mass="67668">MTFADLPLSEAVLKAVQDVGYESPSPIQAQSIPHLLEGRDLLGLAQTGTGKTAAFALPLLSGIDLKQRDPQVLVLTPTRELAIQVAEAFQRYARHMKGFHVLPVYGGQDMRGQLRSLQRGAHVIVGTPGRVMDHLRRESLKLDGLKTVVLDEADEMLRMGFVDDIEWIMEQTPADRQVALFSATMPYQIRKIADNHLKNPAMVEIKAKTATVDTITQKVCMVSGFHKLDALTRILEVEPFDAMIIFVRTKTATVELAEKLEARGFAAAALNGDMSQALREKVVDRLKKGSLDILIATDVAARGLDVERMSHVVNYDIPYDTEAYVHRIGRTGRAGRQGTAILFATHRERRMLRAIESATRQRIDTMRLPSMSDVRDIRIRQFKEEVGKVLEMGEELDVFRELVAELEQENALSYEDMAAALCFMAQKERPFPDAKEPEQPRREGRERGERGDRPDRGERRGRDGERRGDRGRERNNDGMVRYRVELGRDQGINPGDLVGAIANEGKISGQSIGHIRLFDSCSSVYLPEGMDKAVIEALKGAKIRNRPMELKLWTGEEPQGERRGRRDGAGRRDGGRPQGGRRDGGRGEGSRGGDRRPRRDNSGNR</sequence>
<evidence type="ECO:0000256" key="2">
    <source>
        <dbReference type="ARBA" id="ARBA00022741"/>
    </source>
</evidence>
<dbReference type="GO" id="GO:0006401">
    <property type="term" value="P:RNA catabolic process"/>
    <property type="evidence" value="ECO:0007669"/>
    <property type="project" value="UniProtKB-UniRule"/>
</dbReference>
<dbReference type="GO" id="GO:0016887">
    <property type="term" value="F:ATP hydrolysis activity"/>
    <property type="evidence" value="ECO:0007669"/>
    <property type="project" value="RHEA"/>
</dbReference>
<reference evidence="15 16" key="1">
    <citation type="submission" date="2014-06" db="EMBL/GenBank/DDBJ databases">
        <title>Whole Genome Sequences of Three Symbiotic Endozoicomonas Bacteria.</title>
        <authorList>
            <person name="Neave M.J."/>
            <person name="Apprill A."/>
            <person name="Voolstra C.R."/>
        </authorList>
    </citation>
    <scope>NUCLEOTIDE SEQUENCE [LARGE SCALE GENOMIC DNA]</scope>
    <source>
        <strain evidence="15 16">DSM 22380</strain>
    </source>
</reference>
<dbReference type="AlphaFoldDB" id="A0A081KG21"/>
<dbReference type="PANTHER" id="PTHR47963">
    <property type="entry name" value="DEAD-BOX ATP-DEPENDENT RNA HELICASE 47, MITOCHONDRIAL"/>
    <property type="match status" value="1"/>
</dbReference>
<dbReference type="Pfam" id="PF00270">
    <property type="entry name" value="DEAD"/>
    <property type="match status" value="1"/>
</dbReference>
<feature type="domain" description="DEAD-box RNA helicase Q" evidence="14">
    <location>
        <begin position="1"/>
        <end position="29"/>
    </location>
</feature>
<dbReference type="InterPro" id="IPR011545">
    <property type="entry name" value="DEAD/DEAH_box_helicase_dom"/>
</dbReference>
<keyword evidence="7 9" id="KW-0346">Stress response</keyword>
<dbReference type="Gene3D" id="3.40.50.300">
    <property type="entry name" value="P-loop containing nucleotide triphosphate hydrolases"/>
    <property type="match status" value="2"/>
</dbReference>
<dbReference type="InterPro" id="IPR012677">
    <property type="entry name" value="Nucleotide-bd_a/b_plait_sf"/>
</dbReference>
<dbReference type="SMART" id="SM00487">
    <property type="entry name" value="DEXDc"/>
    <property type="match status" value="1"/>
</dbReference>
<dbReference type="RefSeq" id="WP_020582285.1">
    <property type="nucleotide sequence ID" value="NZ_JOJP01000001.1"/>
</dbReference>
<dbReference type="CDD" id="cd12499">
    <property type="entry name" value="RRM_EcCsdA_like"/>
    <property type="match status" value="1"/>
</dbReference>
<dbReference type="PANTHER" id="PTHR47963:SF8">
    <property type="entry name" value="ATP-DEPENDENT RNA HELICASE DEAD"/>
    <property type="match status" value="1"/>
</dbReference>
<comment type="catalytic activity">
    <reaction evidence="8 9">
        <text>ATP + H2O = ADP + phosphate + H(+)</text>
        <dbReference type="Rhea" id="RHEA:13065"/>
        <dbReference type="ChEBI" id="CHEBI:15377"/>
        <dbReference type="ChEBI" id="CHEBI:15378"/>
        <dbReference type="ChEBI" id="CHEBI:30616"/>
        <dbReference type="ChEBI" id="CHEBI:43474"/>
        <dbReference type="ChEBI" id="CHEBI:456216"/>
        <dbReference type="EC" id="3.6.4.13"/>
    </reaction>
</comment>